<evidence type="ECO:0000313" key="3">
    <source>
        <dbReference type="EMBL" id="QQP86848.1"/>
    </source>
</evidence>
<proteinExistence type="predicted"/>
<name>A0A974NHQ0_9GAMM</name>
<reference evidence="3 4" key="1">
    <citation type="submission" date="2021-01" db="EMBL/GenBank/DDBJ databases">
        <title>Entomomonas sp. F2A isolated from a house cricket (Acheta domesticus).</title>
        <authorList>
            <person name="Spergser J."/>
            <person name="Busse H.-J."/>
        </authorList>
    </citation>
    <scope>NUCLEOTIDE SEQUENCE [LARGE SCALE GENOMIC DNA]</scope>
    <source>
        <strain evidence="3 4">F2A</strain>
    </source>
</reference>
<dbReference type="KEGG" id="eaz:JHT90_06295"/>
<keyword evidence="2" id="KW-0732">Signal</keyword>
<dbReference type="InterPro" id="IPR021356">
    <property type="entry name" value="Integr_conj_element_PFL4702"/>
</dbReference>
<keyword evidence="4" id="KW-1185">Reference proteome</keyword>
<dbReference type="NCBIfam" id="TIGR03745">
    <property type="entry name" value="conj_TIGR03745"/>
    <property type="match status" value="1"/>
</dbReference>
<evidence type="ECO:0000256" key="1">
    <source>
        <dbReference type="SAM" id="Phobius"/>
    </source>
</evidence>
<gene>
    <name evidence="3" type="ORF">JHT90_06295</name>
</gene>
<feature type="signal peptide" evidence="2">
    <location>
        <begin position="1"/>
        <end position="27"/>
    </location>
</feature>
<keyword evidence="1" id="KW-0472">Membrane</keyword>
<protein>
    <submittedName>
        <fullName evidence="3">TIGR03745 family integrating conjugative element membrane protein</fullName>
    </submittedName>
</protein>
<accession>A0A974NHQ0</accession>
<dbReference type="Proteomes" id="UP000595278">
    <property type="component" value="Chromosome"/>
</dbReference>
<dbReference type="AlphaFoldDB" id="A0A974NHQ0"/>
<feature type="transmembrane region" description="Helical" evidence="1">
    <location>
        <begin position="51"/>
        <end position="77"/>
    </location>
</feature>
<keyword evidence="1" id="KW-1133">Transmembrane helix</keyword>
<dbReference type="EMBL" id="CP067393">
    <property type="protein sequence ID" value="QQP86848.1"/>
    <property type="molecule type" value="Genomic_DNA"/>
</dbReference>
<evidence type="ECO:0000313" key="4">
    <source>
        <dbReference type="Proteomes" id="UP000595278"/>
    </source>
</evidence>
<dbReference type="Pfam" id="PF11190">
    <property type="entry name" value="DUF2976"/>
    <property type="match status" value="1"/>
</dbReference>
<keyword evidence="1" id="KW-0812">Transmembrane</keyword>
<sequence length="117" mass="12625">MLKRLKTTWREHIALFMCALATAQAKAALPQAQSPNDSGGLLDQIFEWLKASANILGIGICVIAFIAVAYWSVVVFGEVQKGKKTWGDLAICVIIGAIIIVIAIWLLNQANDAASSR</sequence>
<organism evidence="3 4">
    <name type="scientific">Entomomonas asaccharolytica</name>
    <dbReference type="NCBI Taxonomy" id="2785331"/>
    <lineage>
        <taxon>Bacteria</taxon>
        <taxon>Pseudomonadati</taxon>
        <taxon>Pseudomonadota</taxon>
        <taxon>Gammaproteobacteria</taxon>
        <taxon>Pseudomonadales</taxon>
        <taxon>Pseudomonadaceae</taxon>
        <taxon>Entomomonas</taxon>
    </lineage>
</organism>
<dbReference type="RefSeq" id="WP_201095299.1">
    <property type="nucleotide sequence ID" value="NZ_CP067393.1"/>
</dbReference>
<evidence type="ECO:0000256" key="2">
    <source>
        <dbReference type="SAM" id="SignalP"/>
    </source>
</evidence>
<feature type="transmembrane region" description="Helical" evidence="1">
    <location>
        <begin position="89"/>
        <end position="107"/>
    </location>
</feature>
<feature type="chain" id="PRO_5037570784" evidence="2">
    <location>
        <begin position="28"/>
        <end position="117"/>
    </location>
</feature>